<gene>
    <name evidence="2" type="ORF">RMAR00112_LOCUS19293</name>
    <name evidence="3" type="ORF">RMAR00112_LOCUS19300</name>
    <name evidence="4" type="ORF">RMAR00112_LOCUS19304</name>
</gene>
<proteinExistence type="predicted"/>
<dbReference type="EMBL" id="HBHW01024946">
    <property type="protein sequence ID" value="CAE0051304.1"/>
    <property type="molecule type" value="Transcribed_RNA"/>
</dbReference>
<sequence>MNKQSRNLDRVPPTLPPATAPKPEEAPKVRQARASGIELHPTHPAREVSRRYLKARARKLLRDEANSTRTKMISKILMLYLGSMRIVLLVSESSAELPWRNITGSCYTPHKNSGHRRALPCAHRHSLLTKSGHLPEFL</sequence>
<evidence type="ECO:0000313" key="2">
    <source>
        <dbReference type="EMBL" id="CAE0051293.1"/>
    </source>
</evidence>
<organism evidence="4">
    <name type="scientific">Rhodosorus marinus</name>
    <dbReference type="NCBI Taxonomy" id="101924"/>
    <lineage>
        <taxon>Eukaryota</taxon>
        <taxon>Rhodophyta</taxon>
        <taxon>Stylonematophyceae</taxon>
        <taxon>Stylonematales</taxon>
        <taxon>Stylonemataceae</taxon>
        <taxon>Rhodosorus</taxon>
    </lineage>
</organism>
<reference evidence="4" key="1">
    <citation type="submission" date="2021-01" db="EMBL/GenBank/DDBJ databases">
        <authorList>
            <person name="Corre E."/>
            <person name="Pelletier E."/>
            <person name="Niang G."/>
            <person name="Scheremetjew M."/>
            <person name="Finn R."/>
            <person name="Kale V."/>
            <person name="Holt S."/>
            <person name="Cochrane G."/>
            <person name="Meng A."/>
            <person name="Brown T."/>
            <person name="Cohen L."/>
        </authorList>
    </citation>
    <scope>NUCLEOTIDE SEQUENCE</scope>
    <source>
        <strain evidence="4">CCMP 769</strain>
    </source>
</reference>
<dbReference type="EMBL" id="HBHW01024942">
    <property type="protein sequence ID" value="CAE0051300.1"/>
    <property type="molecule type" value="Transcribed_RNA"/>
</dbReference>
<protein>
    <submittedName>
        <fullName evidence="4">Uncharacterized protein</fullName>
    </submittedName>
</protein>
<evidence type="ECO:0000313" key="3">
    <source>
        <dbReference type="EMBL" id="CAE0051300.1"/>
    </source>
</evidence>
<dbReference type="EMBL" id="HBHW01024935">
    <property type="protein sequence ID" value="CAE0051293.1"/>
    <property type="molecule type" value="Transcribed_RNA"/>
</dbReference>
<dbReference type="AlphaFoldDB" id="A0A7S2ZVQ5"/>
<accession>A0A7S2ZVQ5</accession>
<name>A0A7S2ZVQ5_9RHOD</name>
<evidence type="ECO:0000313" key="4">
    <source>
        <dbReference type="EMBL" id="CAE0051304.1"/>
    </source>
</evidence>
<evidence type="ECO:0000256" key="1">
    <source>
        <dbReference type="SAM" id="MobiDB-lite"/>
    </source>
</evidence>
<feature type="region of interest" description="Disordered" evidence="1">
    <location>
        <begin position="1"/>
        <end position="44"/>
    </location>
</feature>